<dbReference type="UniPathway" id="UPA01014"/>
<accession>A0A2P8DSL3</accession>
<comment type="caution">
    <text evidence="4">The sequence shown here is derived from an EMBL/GenBank/DDBJ whole genome shotgun (WGS) entry which is preliminary data.</text>
</comment>
<dbReference type="GO" id="GO:0016811">
    <property type="term" value="F:hydrolase activity, acting on carbon-nitrogen (but not peptide) bonds, in linear amides"/>
    <property type="evidence" value="ECO:0007669"/>
    <property type="project" value="UniProtKB-UniRule"/>
</dbReference>
<dbReference type="InterPro" id="IPR026869">
    <property type="entry name" value="EgtC-like"/>
</dbReference>
<dbReference type="InterPro" id="IPR017808">
    <property type="entry name" value="EgtC"/>
</dbReference>
<comment type="catalytic activity">
    <reaction evidence="2">
        <text>gamma-L-glutamyl-hercynylcysteine S-oxide + H2O = S-(hercyn-2-yl)-L-cysteine S-oxide + L-glutamate</text>
        <dbReference type="Rhea" id="RHEA:42684"/>
        <dbReference type="ChEBI" id="CHEBI:15377"/>
        <dbReference type="ChEBI" id="CHEBI:29985"/>
        <dbReference type="ChEBI" id="CHEBI:82703"/>
        <dbReference type="ChEBI" id="CHEBI:82706"/>
        <dbReference type="EC" id="3.5.1.118"/>
    </reaction>
</comment>
<proteinExistence type="inferred from homology"/>
<dbReference type="InterPro" id="IPR032889">
    <property type="entry name" value="EgtC_Actinobacteria"/>
</dbReference>
<protein>
    <recommendedName>
        <fullName evidence="2">Gamma-glutamyl-hercynylcysteine sulfoxide hydrolase</fullName>
        <ecNumber evidence="2">3.5.1.118</ecNumber>
    </recommendedName>
    <alternativeName>
        <fullName evidence="2">Gamma-glutamyl hercynylcysteine S-oxide hydrolase</fullName>
    </alternativeName>
</protein>
<dbReference type="EMBL" id="PYGA01000002">
    <property type="protein sequence ID" value="PSL00198.1"/>
    <property type="molecule type" value="Genomic_DNA"/>
</dbReference>
<keyword evidence="1 2" id="KW-0315">Glutamine amidotransferase</keyword>
<dbReference type="HAMAP" id="MF_02036">
    <property type="entry name" value="EgtC"/>
    <property type="match status" value="1"/>
</dbReference>
<dbReference type="Proteomes" id="UP000240542">
    <property type="component" value="Unassembled WGS sequence"/>
</dbReference>
<dbReference type="GO" id="GO:0016740">
    <property type="term" value="F:transferase activity"/>
    <property type="evidence" value="ECO:0007669"/>
    <property type="project" value="UniProtKB-KW"/>
</dbReference>
<evidence type="ECO:0000313" key="5">
    <source>
        <dbReference type="Proteomes" id="UP000240542"/>
    </source>
</evidence>
<feature type="domain" description="Glutamine amidotransferase type-2" evidence="3">
    <location>
        <begin position="2"/>
        <end position="244"/>
    </location>
</feature>
<keyword evidence="4" id="KW-0808">Transferase</keyword>
<dbReference type="OrthoDB" id="9804310at2"/>
<dbReference type="AlphaFoldDB" id="A0A2P8DSL3"/>
<dbReference type="InterPro" id="IPR017932">
    <property type="entry name" value="GATase_2_dom"/>
</dbReference>
<dbReference type="RefSeq" id="WP_106581538.1">
    <property type="nucleotide sequence ID" value="NZ_PYGA01000002.1"/>
</dbReference>
<evidence type="ECO:0000259" key="3">
    <source>
        <dbReference type="PROSITE" id="PS51278"/>
    </source>
</evidence>
<dbReference type="GO" id="GO:0052699">
    <property type="term" value="P:ergothioneine biosynthetic process"/>
    <property type="evidence" value="ECO:0007669"/>
    <property type="project" value="UniProtKB-UniRule"/>
</dbReference>
<sequence length="244" mass="25619">MCRHLAYAGPPVTLHTLLYEPEHSLVVQAHAPRAQRHGTVNADGFGVGWYPPERAGPLRYRRAMPVWADASFAETAGELRGTCVVAAVRDATVGYPTDESCAQPFRADGRLFSHHGAAADDGALLERFGGSPPPGVLDARAPVDSALLFAHAVREWRAGADLGAGLESVVRAAREASPGRYNLLASDGAALAATAAGDGLAVLRDNGAVLLASEPCDDRDGWQWVPEGSLVRATPDQVSITPIA</sequence>
<dbReference type="Pfam" id="PF13230">
    <property type="entry name" value="GATase_4"/>
    <property type="match status" value="1"/>
</dbReference>
<evidence type="ECO:0000313" key="4">
    <source>
        <dbReference type="EMBL" id="PSL00198.1"/>
    </source>
</evidence>
<dbReference type="Gene3D" id="3.60.20.10">
    <property type="entry name" value="Glutamine Phosphoribosylpyrophosphate, subunit 1, domain 1"/>
    <property type="match status" value="1"/>
</dbReference>
<dbReference type="CDD" id="cd01908">
    <property type="entry name" value="YafJ"/>
    <property type="match status" value="1"/>
</dbReference>
<comment type="pathway">
    <text evidence="2">Amino-acid biosynthesis; ergothioneine biosynthesis.</text>
</comment>
<dbReference type="InterPro" id="IPR029055">
    <property type="entry name" value="Ntn_hydrolases_N"/>
</dbReference>
<evidence type="ECO:0000256" key="1">
    <source>
        <dbReference type="ARBA" id="ARBA00022962"/>
    </source>
</evidence>
<dbReference type="NCBIfam" id="TIGR03442">
    <property type="entry name" value="ergothioneine biosynthesis protein EgtC"/>
    <property type="match status" value="1"/>
</dbReference>
<keyword evidence="2" id="KW-0378">Hydrolase</keyword>
<name>A0A2P8DSL3_9ACTN</name>
<keyword evidence="5" id="KW-1185">Reference proteome</keyword>
<dbReference type="PANTHER" id="PTHR43187">
    <property type="entry name" value="GLUTAMINE AMIDOTRANSFERASE DUG3-RELATED"/>
    <property type="match status" value="1"/>
</dbReference>
<dbReference type="InterPro" id="IPR052373">
    <property type="entry name" value="Gamma-glu_amide_hydrolase"/>
</dbReference>
<dbReference type="PROSITE" id="PS51278">
    <property type="entry name" value="GATASE_TYPE_2"/>
    <property type="match status" value="1"/>
</dbReference>
<dbReference type="PANTHER" id="PTHR43187:SF2">
    <property type="entry name" value="GAMMA-GLUTAMYL-HERCYNYLCYSTEINE SULFOXIDE HYDROLASE"/>
    <property type="match status" value="1"/>
</dbReference>
<dbReference type="SUPFAM" id="SSF56235">
    <property type="entry name" value="N-terminal nucleophile aminohydrolases (Ntn hydrolases)"/>
    <property type="match status" value="1"/>
</dbReference>
<organism evidence="4 5">
    <name type="scientific">Murinocardiopsis flavida</name>
    <dbReference type="NCBI Taxonomy" id="645275"/>
    <lineage>
        <taxon>Bacteria</taxon>
        <taxon>Bacillati</taxon>
        <taxon>Actinomycetota</taxon>
        <taxon>Actinomycetes</taxon>
        <taxon>Streptosporangiales</taxon>
        <taxon>Nocardiopsidaceae</taxon>
        <taxon>Murinocardiopsis</taxon>
    </lineage>
</organism>
<evidence type="ECO:0000256" key="2">
    <source>
        <dbReference type="HAMAP-Rule" id="MF_02036"/>
    </source>
</evidence>
<comment type="function">
    <text evidence="2">Catalyzes the hydrolysis of the gamma-glutamyl amide bond of hercynyl-gamma-L-glutamyl-L-cysteine sulfoxide to produce hercynylcysteine sulfoxide, a step in the biosynthesis pathway of ergothioneine.</text>
</comment>
<dbReference type="EC" id="3.5.1.118" evidence="2"/>
<gene>
    <name evidence="2" type="primary">egtC</name>
    <name evidence="4" type="ORF">CLV63_102325</name>
</gene>
<reference evidence="4 5" key="1">
    <citation type="submission" date="2018-03" db="EMBL/GenBank/DDBJ databases">
        <title>Genomic Encyclopedia of Archaeal and Bacterial Type Strains, Phase II (KMG-II): from individual species to whole genera.</title>
        <authorList>
            <person name="Goeker M."/>
        </authorList>
    </citation>
    <scope>NUCLEOTIDE SEQUENCE [LARGE SCALE GENOMIC DNA]</scope>
    <source>
        <strain evidence="4 5">DSM 45312</strain>
    </source>
</reference>